<reference evidence="3 4" key="1">
    <citation type="submission" date="2019-06" db="EMBL/GenBank/DDBJ databases">
        <authorList>
            <person name="Li J."/>
        </authorList>
    </citation>
    <scope>NUCLEOTIDE SEQUENCE [LARGE SCALE GENOMIC DNA]</scope>
    <source>
        <strain evidence="3 4">LMG 28165</strain>
    </source>
</reference>
<dbReference type="PANTHER" id="PTHR43157:SF31">
    <property type="entry name" value="PHOSPHATIDYLINOSITOL-GLYCAN BIOSYNTHESIS CLASS F PROTEIN"/>
    <property type="match status" value="1"/>
</dbReference>
<evidence type="ECO:0000256" key="1">
    <source>
        <dbReference type="ARBA" id="ARBA00006484"/>
    </source>
</evidence>
<comment type="caution">
    <text evidence="3">The sequence shown here is derived from an EMBL/GenBank/DDBJ whole genome shotgun (WGS) entry which is preliminary data.</text>
</comment>
<evidence type="ECO:0000313" key="3">
    <source>
        <dbReference type="EMBL" id="TNM00461.1"/>
    </source>
</evidence>
<dbReference type="PANTHER" id="PTHR43157">
    <property type="entry name" value="PHOSPHATIDYLINOSITOL-GLYCAN BIOSYNTHESIS CLASS F PROTEIN-RELATED"/>
    <property type="match status" value="1"/>
</dbReference>
<dbReference type="PROSITE" id="PS00061">
    <property type="entry name" value="ADH_SHORT"/>
    <property type="match status" value="1"/>
</dbReference>
<name>A0A5C4U7V9_9CORY</name>
<dbReference type="PRINTS" id="PR00081">
    <property type="entry name" value="GDHRDH"/>
</dbReference>
<accession>A0A5C4U7V9</accession>
<keyword evidence="2" id="KW-0560">Oxidoreductase</keyword>
<dbReference type="InterPro" id="IPR036291">
    <property type="entry name" value="NAD(P)-bd_dom_sf"/>
</dbReference>
<sequence length="270" mass="29047">MRTYVITGASDGIGKAAVERLRTAHPDARILAVGRSAAKTKAVAEQFDCEPLTCDFVSLDQVRALAEQILETTDSIDALANNAGGIFDGPDMTEDGYEKTWQVNVVAPFLLTNLLLEPLRKSRATVVATSSLAALIMAKFDPMDVQSLKKFDTSRAYGNAKLGDALVSAELARRVPEINPVSFHPGVLASNFSSGTNWGFSKFYNLTRKIGVLQPSSGGNRLAHFADGTPGVHFERGAFYLTPNRPVRIPHADAAAGVVSTLNAELNLQW</sequence>
<organism evidence="3 4">
    <name type="scientific">Corynebacterium tapiri</name>
    <dbReference type="NCBI Taxonomy" id="1448266"/>
    <lineage>
        <taxon>Bacteria</taxon>
        <taxon>Bacillati</taxon>
        <taxon>Actinomycetota</taxon>
        <taxon>Actinomycetes</taxon>
        <taxon>Mycobacteriales</taxon>
        <taxon>Corynebacteriaceae</taxon>
        <taxon>Corynebacterium</taxon>
    </lineage>
</organism>
<proteinExistence type="inferred from homology"/>
<comment type="similarity">
    <text evidence="1">Belongs to the short-chain dehydrogenases/reductases (SDR) family.</text>
</comment>
<dbReference type="Proteomes" id="UP000312032">
    <property type="component" value="Unassembled WGS sequence"/>
</dbReference>
<evidence type="ECO:0000256" key="2">
    <source>
        <dbReference type="ARBA" id="ARBA00023002"/>
    </source>
</evidence>
<evidence type="ECO:0000313" key="4">
    <source>
        <dbReference type="Proteomes" id="UP000312032"/>
    </source>
</evidence>
<protein>
    <submittedName>
        <fullName evidence="3">SDR family NAD(P)-dependent oxidoreductase</fullName>
    </submittedName>
</protein>
<keyword evidence="4" id="KW-1185">Reference proteome</keyword>
<dbReference type="GO" id="GO:0016491">
    <property type="term" value="F:oxidoreductase activity"/>
    <property type="evidence" value="ECO:0007669"/>
    <property type="project" value="UniProtKB-KW"/>
</dbReference>
<dbReference type="Pfam" id="PF00106">
    <property type="entry name" value="adh_short"/>
    <property type="match status" value="1"/>
</dbReference>
<dbReference type="SUPFAM" id="SSF51735">
    <property type="entry name" value="NAD(P)-binding Rossmann-fold domains"/>
    <property type="match status" value="1"/>
</dbReference>
<dbReference type="InterPro" id="IPR002347">
    <property type="entry name" value="SDR_fam"/>
</dbReference>
<dbReference type="Gene3D" id="3.40.50.720">
    <property type="entry name" value="NAD(P)-binding Rossmann-like Domain"/>
    <property type="match status" value="1"/>
</dbReference>
<dbReference type="EMBL" id="VDHJ01000001">
    <property type="protein sequence ID" value="TNM00461.1"/>
    <property type="molecule type" value="Genomic_DNA"/>
</dbReference>
<dbReference type="InterPro" id="IPR020904">
    <property type="entry name" value="Sc_DH/Rdtase_CS"/>
</dbReference>
<gene>
    <name evidence="3" type="ORF">FHE74_00480</name>
</gene>
<dbReference type="AlphaFoldDB" id="A0A5C4U7V9"/>
<dbReference type="OrthoDB" id="3237043at2"/>
<dbReference type="RefSeq" id="WP_139464459.1">
    <property type="nucleotide sequence ID" value="NZ_VDHJ01000001.1"/>
</dbReference>